<gene>
    <name evidence="1" type="ORF">SaccyDRAFT_4369</name>
</gene>
<evidence type="ECO:0008006" key="3">
    <source>
        <dbReference type="Google" id="ProtNLM"/>
    </source>
</evidence>
<dbReference type="eggNOG" id="COG0484">
    <property type="taxonomic scope" value="Bacteria"/>
</dbReference>
<proteinExistence type="predicted"/>
<name>H5XN14_9PSEU</name>
<sequence length="443" mass="49615">MLTLEDRLAARLRAADYKTWRDKVTAVNGCARPIRLLGSHQLRDADTGAVVHHYGGSIFAPCGNRRETVCPACSDRYAADAFHLIRAGLCGGDKGVPEAVTEHPRVFVTLTAPSFGKVHTRRVSRRGRVMPCGCGQSHHREDDPRLGTPLDPGAYDYEAAVLWQAHAGKLWHRFTVRLRRELAARAGLRVRDFADHARLSYSKVAEYQRRGLVHFHALVRVDGSDGPTDRAPSWATTSMLADAITAAAGGVVVTTIRPDGSRLPLMWGDQLDIRPVEHNDAEDSEGIGERALAGYIAKYATKGTGTVDGADRPLRSELDIDHLRISEHHRRMIRTCWELGGLKVYAELNLRRWAHMLGFRGHFLTKSRAYSTTFKQIRADRRAFRLAEALDRLGLDPEGVLVVNDWAFTGSGYRNDAERELALGIAERLRTQRQHKYRKEHTR</sequence>
<dbReference type="InterPro" id="IPR046828">
    <property type="entry name" value="RepSA"/>
</dbReference>
<dbReference type="OrthoDB" id="3203793at2"/>
<protein>
    <recommendedName>
        <fullName evidence="3">Replication initiation protein</fullName>
    </recommendedName>
</protein>
<organism evidence="1 2">
    <name type="scientific">Saccharomonospora cyanea NA-134</name>
    <dbReference type="NCBI Taxonomy" id="882082"/>
    <lineage>
        <taxon>Bacteria</taxon>
        <taxon>Bacillati</taxon>
        <taxon>Actinomycetota</taxon>
        <taxon>Actinomycetes</taxon>
        <taxon>Pseudonocardiales</taxon>
        <taxon>Pseudonocardiaceae</taxon>
        <taxon>Saccharomonospora</taxon>
    </lineage>
</organism>
<accession>H5XN14</accession>
<evidence type="ECO:0000313" key="1">
    <source>
        <dbReference type="EMBL" id="EHR63181.1"/>
    </source>
</evidence>
<dbReference type="AlphaFoldDB" id="H5XN14"/>
<dbReference type="HOGENOM" id="CLU_041009_0_0_11"/>
<dbReference type="RefSeq" id="WP_005459343.1">
    <property type="nucleotide sequence ID" value="NZ_CM001440.1"/>
</dbReference>
<dbReference type="Pfam" id="PF20199">
    <property type="entry name" value="RepSA"/>
    <property type="match status" value="1"/>
</dbReference>
<reference evidence="1 2" key="1">
    <citation type="submission" date="2011-11" db="EMBL/GenBank/DDBJ databases">
        <title>The Noncontiguous Finished sequence of Saccharomonospora cyanea NA-134.</title>
        <authorList>
            <consortium name="US DOE Joint Genome Institute"/>
            <person name="Lucas S."/>
            <person name="Han J."/>
            <person name="Lapidus A."/>
            <person name="Cheng J.-F."/>
            <person name="Goodwin L."/>
            <person name="Pitluck S."/>
            <person name="Peters L."/>
            <person name="Ovchinnikova G."/>
            <person name="Lu M."/>
            <person name="Detter J.C."/>
            <person name="Han C."/>
            <person name="Tapia R."/>
            <person name="Land M."/>
            <person name="Hauser L."/>
            <person name="Kyrpides N."/>
            <person name="Ivanova N."/>
            <person name="Pagani I."/>
            <person name="Brambilla E.-M."/>
            <person name="Klenk H.-P."/>
            <person name="Woyke T."/>
        </authorList>
    </citation>
    <scope>NUCLEOTIDE SEQUENCE [LARGE SCALE GENOMIC DNA]</scope>
    <source>
        <strain evidence="1 2">NA-134</strain>
    </source>
</reference>
<dbReference type="STRING" id="882082.SaccyDRAFT_4369"/>
<keyword evidence="2" id="KW-1185">Reference proteome</keyword>
<dbReference type="EMBL" id="CM001440">
    <property type="protein sequence ID" value="EHR63181.1"/>
    <property type="molecule type" value="Genomic_DNA"/>
</dbReference>
<dbReference type="Proteomes" id="UP000002791">
    <property type="component" value="Chromosome"/>
</dbReference>
<evidence type="ECO:0000313" key="2">
    <source>
        <dbReference type="Proteomes" id="UP000002791"/>
    </source>
</evidence>